<dbReference type="GO" id="GO:0006227">
    <property type="term" value="P:dUDP biosynthetic process"/>
    <property type="evidence" value="ECO:0007669"/>
    <property type="project" value="TreeGrafter"/>
</dbReference>
<dbReference type="AlphaFoldDB" id="F8L5F7"/>
<keyword evidence="8 12" id="KW-0067">ATP-binding</keyword>
<dbReference type="EMBL" id="FR872582">
    <property type="protein sequence ID" value="CCB89286.1"/>
    <property type="molecule type" value="Genomic_DNA"/>
</dbReference>
<dbReference type="NCBIfam" id="TIGR00041">
    <property type="entry name" value="DTMP_kinase"/>
    <property type="match status" value="1"/>
</dbReference>
<evidence type="ECO:0000256" key="7">
    <source>
        <dbReference type="ARBA" id="ARBA00022777"/>
    </source>
</evidence>
<dbReference type="InterPro" id="IPR027417">
    <property type="entry name" value="P-loop_NTPase"/>
</dbReference>
<comment type="catalytic activity">
    <reaction evidence="10 12">
        <text>dTMP + ATP = dTDP + ADP</text>
        <dbReference type="Rhea" id="RHEA:13517"/>
        <dbReference type="ChEBI" id="CHEBI:30616"/>
        <dbReference type="ChEBI" id="CHEBI:58369"/>
        <dbReference type="ChEBI" id="CHEBI:63528"/>
        <dbReference type="ChEBI" id="CHEBI:456216"/>
        <dbReference type="EC" id="2.7.4.9"/>
    </reaction>
</comment>
<keyword evidence="7 12" id="KW-0418">Kinase</keyword>
<gene>
    <name evidence="12 14" type="primary">tmk</name>
    <name evidence="14" type="ordered locus">SNE_A14090</name>
</gene>
<evidence type="ECO:0000313" key="15">
    <source>
        <dbReference type="Proteomes" id="UP000000496"/>
    </source>
</evidence>
<protein>
    <recommendedName>
        <fullName evidence="3 12">Thymidylate kinase</fullName>
        <ecNumber evidence="2 12">2.7.4.9</ecNumber>
    </recommendedName>
    <alternativeName>
        <fullName evidence="9 12">dTMP kinase</fullName>
    </alternativeName>
</protein>
<sequence>MERKKTKGLFITFEGGEGVGKTTLIERLYDHLTEKGFSVFKTREPGGTEFGKHVREILLHHEGYSFGKKSELFLFLADRAQHVEEKILPHLEENSIVLCDRFNDSTLAYQGVARSVDLKLLRTFCKFAASDLTPDLTLFLDLDPVTGLERSRKSKKLGDSHDRIEREKIAFHTKVREAFLSLAQNEPERFHVLDARLDSDEVFKQAMSEIQPKLEYMSCFS</sequence>
<dbReference type="HAMAP" id="MF_00165">
    <property type="entry name" value="Thymidylate_kinase"/>
    <property type="match status" value="1"/>
</dbReference>
<evidence type="ECO:0000256" key="1">
    <source>
        <dbReference type="ARBA" id="ARBA00009776"/>
    </source>
</evidence>
<keyword evidence="4 12" id="KW-0808">Transferase</keyword>
<dbReference type="GO" id="GO:0005524">
    <property type="term" value="F:ATP binding"/>
    <property type="evidence" value="ECO:0007669"/>
    <property type="project" value="UniProtKB-UniRule"/>
</dbReference>
<evidence type="ECO:0000256" key="6">
    <source>
        <dbReference type="ARBA" id="ARBA00022741"/>
    </source>
</evidence>
<dbReference type="InterPro" id="IPR018094">
    <property type="entry name" value="Thymidylate_kinase"/>
</dbReference>
<dbReference type="FunFam" id="3.40.50.300:FF:000225">
    <property type="entry name" value="Thymidylate kinase"/>
    <property type="match status" value="1"/>
</dbReference>
<dbReference type="PROSITE" id="PS01331">
    <property type="entry name" value="THYMIDYLATE_KINASE"/>
    <property type="match status" value="1"/>
</dbReference>
<dbReference type="GO" id="GO:0004798">
    <property type="term" value="F:dTMP kinase activity"/>
    <property type="evidence" value="ECO:0007669"/>
    <property type="project" value="UniProtKB-UniRule"/>
</dbReference>
<dbReference type="PANTHER" id="PTHR10344:SF4">
    <property type="entry name" value="UMP-CMP KINASE 2, MITOCHONDRIAL"/>
    <property type="match status" value="1"/>
</dbReference>
<dbReference type="GO" id="GO:0005829">
    <property type="term" value="C:cytosol"/>
    <property type="evidence" value="ECO:0007669"/>
    <property type="project" value="TreeGrafter"/>
</dbReference>
<reference evidence="14 15" key="1">
    <citation type="journal article" date="2011" name="Mol. Biol. Evol.">
        <title>Unity in variety--the pan-genome of the Chlamydiae.</title>
        <authorList>
            <person name="Collingro A."/>
            <person name="Tischler P."/>
            <person name="Weinmaier T."/>
            <person name="Penz T."/>
            <person name="Heinz E."/>
            <person name="Brunham R.C."/>
            <person name="Read T.D."/>
            <person name="Bavoil P.M."/>
            <person name="Sachse K."/>
            <person name="Kahane S."/>
            <person name="Friedman M.G."/>
            <person name="Rattei T."/>
            <person name="Myers G.S."/>
            <person name="Horn M."/>
        </authorList>
    </citation>
    <scope>NUCLEOTIDE SEQUENCE [LARGE SCALE GENOMIC DNA]</scope>
    <source>
        <strain evidence="15">ATCC VR-1471 / Z</strain>
    </source>
</reference>
<dbReference type="eggNOG" id="COG0125">
    <property type="taxonomic scope" value="Bacteria"/>
</dbReference>
<evidence type="ECO:0000259" key="13">
    <source>
        <dbReference type="Pfam" id="PF02223"/>
    </source>
</evidence>
<dbReference type="GO" id="GO:0006235">
    <property type="term" value="P:dTTP biosynthetic process"/>
    <property type="evidence" value="ECO:0007669"/>
    <property type="project" value="UniProtKB-UniRule"/>
</dbReference>
<dbReference type="KEGG" id="sng:SNE_A14090"/>
<evidence type="ECO:0000256" key="11">
    <source>
        <dbReference type="ARBA" id="ARBA00057735"/>
    </source>
</evidence>
<dbReference type="PANTHER" id="PTHR10344">
    <property type="entry name" value="THYMIDYLATE KINASE"/>
    <property type="match status" value="1"/>
</dbReference>
<dbReference type="STRING" id="331113.SNE_A14090"/>
<dbReference type="EC" id="2.7.4.9" evidence="2 12"/>
<dbReference type="OrthoDB" id="9774907at2"/>
<feature type="binding site" evidence="12">
    <location>
        <begin position="15"/>
        <end position="22"/>
    </location>
    <ligand>
        <name>ATP</name>
        <dbReference type="ChEBI" id="CHEBI:30616"/>
    </ligand>
</feature>
<proteinExistence type="inferred from homology"/>
<keyword evidence="6 12" id="KW-0547">Nucleotide-binding</keyword>
<evidence type="ECO:0000256" key="8">
    <source>
        <dbReference type="ARBA" id="ARBA00022840"/>
    </source>
</evidence>
<feature type="domain" description="Thymidylate kinase-like" evidence="13">
    <location>
        <begin position="13"/>
        <end position="204"/>
    </location>
</feature>
<organism evidence="14 15">
    <name type="scientific">Simkania negevensis (strain ATCC VR-1471 / DSM 27360 / Z)</name>
    <dbReference type="NCBI Taxonomy" id="331113"/>
    <lineage>
        <taxon>Bacteria</taxon>
        <taxon>Pseudomonadati</taxon>
        <taxon>Chlamydiota</taxon>
        <taxon>Chlamydiia</taxon>
        <taxon>Parachlamydiales</taxon>
        <taxon>Simkaniaceae</taxon>
        <taxon>Simkania</taxon>
    </lineage>
</organism>
<evidence type="ECO:0000256" key="4">
    <source>
        <dbReference type="ARBA" id="ARBA00022679"/>
    </source>
</evidence>
<dbReference type="RefSeq" id="WP_013943753.1">
    <property type="nucleotide sequence ID" value="NC_015713.1"/>
</dbReference>
<dbReference type="Gene3D" id="3.40.50.300">
    <property type="entry name" value="P-loop containing nucleotide triphosphate hydrolases"/>
    <property type="match status" value="1"/>
</dbReference>
<evidence type="ECO:0000313" key="14">
    <source>
        <dbReference type="EMBL" id="CCB89286.1"/>
    </source>
</evidence>
<comment type="similarity">
    <text evidence="1 12">Belongs to the thymidylate kinase family.</text>
</comment>
<dbReference type="GO" id="GO:0006233">
    <property type="term" value="P:dTDP biosynthetic process"/>
    <property type="evidence" value="ECO:0007669"/>
    <property type="project" value="InterPro"/>
</dbReference>
<accession>F8L5F7</accession>
<dbReference type="Pfam" id="PF02223">
    <property type="entry name" value="Thymidylate_kin"/>
    <property type="match status" value="1"/>
</dbReference>
<evidence type="ECO:0000256" key="9">
    <source>
        <dbReference type="ARBA" id="ARBA00029962"/>
    </source>
</evidence>
<dbReference type="CDD" id="cd01672">
    <property type="entry name" value="TMPK"/>
    <property type="match status" value="1"/>
</dbReference>
<dbReference type="InterPro" id="IPR039430">
    <property type="entry name" value="Thymidylate_kin-like_dom"/>
</dbReference>
<dbReference type="SUPFAM" id="SSF52540">
    <property type="entry name" value="P-loop containing nucleoside triphosphate hydrolases"/>
    <property type="match status" value="1"/>
</dbReference>
<comment type="function">
    <text evidence="11 12">Phosphorylation of dTMP to form dTDP in both de novo and salvage pathways of dTTP synthesis.</text>
</comment>
<evidence type="ECO:0000256" key="5">
    <source>
        <dbReference type="ARBA" id="ARBA00022727"/>
    </source>
</evidence>
<dbReference type="Proteomes" id="UP000000496">
    <property type="component" value="Chromosome gsn.131"/>
</dbReference>
<evidence type="ECO:0000256" key="12">
    <source>
        <dbReference type="HAMAP-Rule" id="MF_00165"/>
    </source>
</evidence>
<keyword evidence="15" id="KW-1185">Reference proteome</keyword>
<evidence type="ECO:0000256" key="2">
    <source>
        <dbReference type="ARBA" id="ARBA00012980"/>
    </source>
</evidence>
<name>F8L5F7_SIMNZ</name>
<evidence type="ECO:0000256" key="3">
    <source>
        <dbReference type="ARBA" id="ARBA00017144"/>
    </source>
</evidence>
<dbReference type="InterPro" id="IPR018095">
    <property type="entry name" value="Thymidylate_kin_CS"/>
</dbReference>
<dbReference type="HOGENOM" id="CLU_049131_0_2_0"/>
<keyword evidence="5 12" id="KW-0545">Nucleotide biosynthesis</keyword>
<evidence type="ECO:0000256" key="10">
    <source>
        <dbReference type="ARBA" id="ARBA00048743"/>
    </source>
</evidence>